<dbReference type="InterPro" id="IPR035418">
    <property type="entry name" value="AraC-bd_2"/>
</dbReference>
<dbReference type="SMART" id="SM00342">
    <property type="entry name" value="HTH_ARAC"/>
    <property type="match status" value="1"/>
</dbReference>
<evidence type="ECO:0000259" key="4">
    <source>
        <dbReference type="PROSITE" id="PS01124"/>
    </source>
</evidence>
<name>A0A8J3YL94_9ACTN</name>
<dbReference type="PROSITE" id="PS00041">
    <property type="entry name" value="HTH_ARAC_FAMILY_1"/>
    <property type="match status" value="1"/>
</dbReference>
<feature type="domain" description="HTH araC/xylS-type" evidence="4">
    <location>
        <begin position="237"/>
        <end position="339"/>
    </location>
</feature>
<dbReference type="GO" id="GO:0003700">
    <property type="term" value="F:DNA-binding transcription factor activity"/>
    <property type="evidence" value="ECO:0007669"/>
    <property type="project" value="InterPro"/>
</dbReference>
<dbReference type="SUPFAM" id="SSF46689">
    <property type="entry name" value="Homeodomain-like"/>
    <property type="match status" value="1"/>
</dbReference>
<dbReference type="InterPro" id="IPR018062">
    <property type="entry name" value="HTH_AraC-typ_CS"/>
</dbReference>
<evidence type="ECO:0000256" key="3">
    <source>
        <dbReference type="ARBA" id="ARBA00023163"/>
    </source>
</evidence>
<dbReference type="Pfam" id="PF12833">
    <property type="entry name" value="HTH_18"/>
    <property type="match status" value="1"/>
</dbReference>
<evidence type="ECO:0000256" key="2">
    <source>
        <dbReference type="ARBA" id="ARBA00023125"/>
    </source>
</evidence>
<dbReference type="GO" id="GO:0043565">
    <property type="term" value="F:sequence-specific DNA binding"/>
    <property type="evidence" value="ECO:0007669"/>
    <property type="project" value="InterPro"/>
</dbReference>
<keyword evidence="6" id="KW-1185">Reference proteome</keyword>
<dbReference type="AlphaFoldDB" id="A0A8J3YL94"/>
<evidence type="ECO:0000313" key="5">
    <source>
        <dbReference type="EMBL" id="GIJ46188.1"/>
    </source>
</evidence>
<reference evidence="5" key="1">
    <citation type="submission" date="2021-01" db="EMBL/GenBank/DDBJ databases">
        <title>Whole genome shotgun sequence of Virgisporangium aliadipatigenens NBRC 105644.</title>
        <authorList>
            <person name="Komaki H."/>
            <person name="Tamura T."/>
        </authorList>
    </citation>
    <scope>NUCLEOTIDE SEQUENCE</scope>
    <source>
        <strain evidence="5">NBRC 105644</strain>
    </source>
</reference>
<dbReference type="InterPro" id="IPR050204">
    <property type="entry name" value="AraC_XylS_family_regulators"/>
</dbReference>
<sequence>MRLSLSAAWAGAATVAVRPAASSATTDSTAFPARERLEAWRSAVDASLIPTEVGSPRPAAFNARLSAMPLGALQIASLAYSSLVSRRSPRMIRRCDPEYYQVGLIRSGRHGIDQDHASAVLRPGNLVVYDSSRPFEAVSTGNVSPSESVVLHLPQRLLPLPARQVHRCCARPIPAAGGIGQLLAQFLGTVADNHDRYTARDAIRLGNIAVDLITAVLAHHLEIDRPPLHSPTHTYYLRIVSYIERHLLRPDLNPAVIAAAHGISLRYLHRIFQQHHHTSVGADIRTRRLERARRELIDPCLGHLSVAAIAARSGFDRPADFTRAFRRHVGMSPRDYRTRA</sequence>
<keyword evidence="3" id="KW-0804">Transcription</keyword>
<proteinExistence type="predicted"/>
<dbReference type="PRINTS" id="PR00032">
    <property type="entry name" value="HTHARAC"/>
</dbReference>
<dbReference type="Proteomes" id="UP000619260">
    <property type="component" value="Unassembled WGS sequence"/>
</dbReference>
<organism evidence="5 6">
    <name type="scientific">Virgisporangium aliadipatigenens</name>
    <dbReference type="NCBI Taxonomy" id="741659"/>
    <lineage>
        <taxon>Bacteria</taxon>
        <taxon>Bacillati</taxon>
        <taxon>Actinomycetota</taxon>
        <taxon>Actinomycetes</taxon>
        <taxon>Micromonosporales</taxon>
        <taxon>Micromonosporaceae</taxon>
        <taxon>Virgisporangium</taxon>
    </lineage>
</organism>
<accession>A0A8J3YL94</accession>
<dbReference type="InterPro" id="IPR018060">
    <property type="entry name" value="HTH_AraC"/>
</dbReference>
<gene>
    <name evidence="5" type="ORF">Val02_30740</name>
</gene>
<evidence type="ECO:0000313" key="6">
    <source>
        <dbReference type="Proteomes" id="UP000619260"/>
    </source>
</evidence>
<dbReference type="PROSITE" id="PS01124">
    <property type="entry name" value="HTH_ARAC_FAMILY_2"/>
    <property type="match status" value="1"/>
</dbReference>
<dbReference type="EMBL" id="BOPF01000009">
    <property type="protein sequence ID" value="GIJ46188.1"/>
    <property type="molecule type" value="Genomic_DNA"/>
</dbReference>
<dbReference type="Pfam" id="PF14525">
    <property type="entry name" value="AraC_binding_2"/>
    <property type="match status" value="1"/>
</dbReference>
<comment type="caution">
    <text evidence="5">The sequence shown here is derived from an EMBL/GenBank/DDBJ whole genome shotgun (WGS) entry which is preliminary data.</text>
</comment>
<keyword evidence="1" id="KW-0805">Transcription regulation</keyword>
<protein>
    <submittedName>
        <fullName evidence="5">Transcriptional regulator</fullName>
    </submittedName>
</protein>
<dbReference type="PANTHER" id="PTHR46796">
    <property type="entry name" value="HTH-TYPE TRANSCRIPTIONAL ACTIVATOR RHAS-RELATED"/>
    <property type="match status" value="1"/>
</dbReference>
<keyword evidence="2" id="KW-0238">DNA-binding</keyword>
<dbReference type="InterPro" id="IPR020449">
    <property type="entry name" value="Tscrpt_reg_AraC-type_HTH"/>
</dbReference>
<dbReference type="InterPro" id="IPR009057">
    <property type="entry name" value="Homeodomain-like_sf"/>
</dbReference>
<evidence type="ECO:0000256" key="1">
    <source>
        <dbReference type="ARBA" id="ARBA00023015"/>
    </source>
</evidence>
<dbReference type="Gene3D" id="1.10.10.60">
    <property type="entry name" value="Homeodomain-like"/>
    <property type="match status" value="1"/>
</dbReference>
<dbReference type="PANTHER" id="PTHR46796:SF6">
    <property type="entry name" value="ARAC SUBFAMILY"/>
    <property type="match status" value="1"/>
</dbReference>